<protein>
    <recommendedName>
        <fullName evidence="2">DUF7330 domain-containing protein</fullName>
    </recommendedName>
</protein>
<evidence type="ECO:0000313" key="4">
    <source>
        <dbReference type="Proteomes" id="UP001218218"/>
    </source>
</evidence>
<proteinExistence type="predicted"/>
<reference evidence="3" key="1">
    <citation type="submission" date="2023-03" db="EMBL/GenBank/DDBJ databases">
        <title>Massive genome expansion in bonnet fungi (Mycena s.s.) driven by repeated elements and novel gene families across ecological guilds.</title>
        <authorList>
            <consortium name="Lawrence Berkeley National Laboratory"/>
            <person name="Harder C.B."/>
            <person name="Miyauchi S."/>
            <person name="Viragh M."/>
            <person name="Kuo A."/>
            <person name="Thoen E."/>
            <person name="Andreopoulos B."/>
            <person name="Lu D."/>
            <person name="Skrede I."/>
            <person name="Drula E."/>
            <person name="Henrissat B."/>
            <person name="Morin E."/>
            <person name="Kohler A."/>
            <person name="Barry K."/>
            <person name="LaButti K."/>
            <person name="Morin E."/>
            <person name="Salamov A."/>
            <person name="Lipzen A."/>
            <person name="Mereny Z."/>
            <person name="Hegedus B."/>
            <person name="Baldrian P."/>
            <person name="Stursova M."/>
            <person name="Weitz H."/>
            <person name="Taylor A."/>
            <person name="Grigoriev I.V."/>
            <person name="Nagy L.G."/>
            <person name="Martin F."/>
            <person name="Kauserud H."/>
        </authorList>
    </citation>
    <scope>NUCLEOTIDE SEQUENCE</scope>
    <source>
        <strain evidence="3">CBHHK002</strain>
    </source>
</reference>
<organism evidence="3 4">
    <name type="scientific">Mycena albidolilacea</name>
    <dbReference type="NCBI Taxonomy" id="1033008"/>
    <lineage>
        <taxon>Eukaryota</taxon>
        <taxon>Fungi</taxon>
        <taxon>Dikarya</taxon>
        <taxon>Basidiomycota</taxon>
        <taxon>Agaricomycotina</taxon>
        <taxon>Agaricomycetes</taxon>
        <taxon>Agaricomycetidae</taxon>
        <taxon>Agaricales</taxon>
        <taxon>Marasmiineae</taxon>
        <taxon>Mycenaceae</taxon>
        <taxon>Mycena</taxon>
    </lineage>
</organism>
<gene>
    <name evidence="3" type="ORF">DFH08DRAFT_63614</name>
</gene>
<dbReference type="Pfam" id="PF24016">
    <property type="entry name" value="DUF7330"/>
    <property type="match status" value="1"/>
</dbReference>
<evidence type="ECO:0000259" key="2">
    <source>
        <dbReference type="Pfam" id="PF24016"/>
    </source>
</evidence>
<name>A0AAD7ABC5_9AGAR</name>
<evidence type="ECO:0000256" key="1">
    <source>
        <dbReference type="SAM" id="MobiDB-lite"/>
    </source>
</evidence>
<dbReference type="InterPro" id="IPR055754">
    <property type="entry name" value="DUF7330"/>
</dbReference>
<dbReference type="EMBL" id="JARIHO010000011">
    <property type="protein sequence ID" value="KAJ7353378.1"/>
    <property type="molecule type" value="Genomic_DNA"/>
</dbReference>
<feature type="domain" description="DUF7330" evidence="2">
    <location>
        <begin position="43"/>
        <end position="215"/>
    </location>
</feature>
<dbReference type="AlphaFoldDB" id="A0AAD7ABC5"/>
<feature type="region of interest" description="Disordered" evidence="1">
    <location>
        <begin position="1"/>
        <end position="30"/>
    </location>
</feature>
<keyword evidence="4" id="KW-1185">Reference proteome</keyword>
<evidence type="ECO:0000313" key="3">
    <source>
        <dbReference type="EMBL" id="KAJ7353378.1"/>
    </source>
</evidence>
<comment type="caution">
    <text evidence="3">The sequence shown here is derived from an EMBL/GenBank/DDBJ whole genome shotgun (WGS) entry which is preliminary data.</text>
</comment>
<accession>A0AAD7ABC5</accession>
<sequence>MIVPQDTPKSARLAAESESTATESPPAYEPPLFIAPTDIKPANYISLTPRFNGVKGTFVLDPTLRLPPSMQPHSDKLHLGISAVMGEVNAVVYVVGSESLPSGSKTRMEVSSKMGSTKLVLHAPECRAPLTVNVDSRLGESTLLLPRSFRGPIRLSNTLGEITLSAALRAATVSFGDRMFVGEWKEEEVKQKVWPGDELVVNSLLGSIYVGYNDEKTKA</sequence>
<dbReference type="Proteomes" id="UP001218218">
    <property type="component" value="Unassembled WGS sequence"/>
</dbReference>